<proteinExistence type="predicted"/>
<dbReference type="PROSITE" id="PS51061">
    <property type="entry name" value="R3H"/>
    <property type="match status" value="1"/>
</dbReference>
<dbReference type="GO" id="GO:0003676">
    <property type="term" value="F:nucleic acid binding"/>
    <property type="evidence" value="ECO:0007669"/>
    <property type="project" value="UniProtKB-UniRule"/>
</dbReference>
<dbReference type="PROSITE" id="PS50174">
    <property type="entry name" value="G_PATCH"/>
    <property type="match status" value="1"/>
</dbReference>
<keyword evidence="5" id="KW-1185">Reference proteome</keyword>
<evidence type="ECO:0000313" key="5">
    <source>
        <dbReference type="Proteomes" id="UP000030680"/>
    </source>
</evidence>
<evidence type="ECO:0000259" key="2">
    <source>
        <dbReference type="PROSITE" id="PS50174"/>
    </source>
</evidence>
<dbReference type="PANTHER" id="PTHR14195">
    <property type="entry name" value="G PATCH DOMAIN CONTAINING PROTEIN 2"/>
    <property type="match status" value="1"/>
</dbReference>
<dbReference type="InterPro" id="IPR051189">
    <property type="entry name" value="Splicing_assoc_domain"/>
</dbReference>
<feature type="region of interest" description="Disordered" evidence="1">
    <location>
        <begin position="1"/>
        <end position="58"/>
    </location>
</feature>
<accession>M2WT44</accession>
<feature type="region of interest" description="Disordered" evidence="1">
    <location>
        <begin position="200"/>
        <end position="253"/>
    </location>
</feature>
<dbReference type="Gramene" id="EME27070">
    <property type="protein sequence ID" value="EME27070"/>
    <property type="gene ID" value="Gasu_52920"/>
</dbReference>
<dbReference type="STRING" id="130081.M2WT44"/>
<dbReference type="SMART" id="SM00393">
    <property type="entry name" value="R3H"/>
    <property type="match status" value="1"/>
</dbReference>
<name>M2WT44_GALSU</name>
<dbReference type="eggNOG" id="KOG0154">
    <property type="taxonomic scope" value="Eukaryota"/>
</dbReference>
<protein>
    <recommendedName>
        <fullName evidence="6">G-patch domain-containing protein</fullName>
    </recommendedName>
</protein>
<reference evidence="5" key="1">
    <citation type="journal article" date="2013" name="Science">
        <title>Gene transfer from bacteria and archaea facilitated evolution of an extremophilic eukaryote.</title>
        <authorList>
            <person name="Schonknecht G."/>
            <person name="Chen W.H."/>
            <person name="Ternes C.M."/>
            <person name="Barbier G.G."/>
            <person name="Shrestha R.P."/>
            <person name="Stanke M."/>
            <person name="Brautigam A."/>
            <person name="Baker B.J."/>
            <person name="Banfield J.F."/>
            <person name="Garavito R.M."/>
            <person name="Carr K."/>
            <person name="Wilkerson C."/>
            <person name="Rensing S.A."/>
            <person name="Gagneul D."/>
            <person name="Dickenson N.E."/>
            <person name="Oesterhelt C."/>
            <person name="Lercher M.J."/>
            <person name="Weber A.P."/>
        </authorList>
    </citation>
    <scope>NUCLEOTIDE SEQUENCE [LARGE SCALE GENOMIC DNA]</scope>
    <source>
        <strain evidence="5">074W</strain>
    </source>
</reference>
<evidence type="ECO:0000256" key="1">
    <source>
        <dbReference type="SAM" id="MobiDB-lite"/>
    </source>
</evidence>
<dbReference type="AlphaFoldDB" id="M2WT44"/>
<dbReference type="GeneID" id="17086049"/>
<evidence type="ECO:0008006" key="6">
    <source>
        <dbReference type="Google" id="ProtNLM"/>
    </source>
</evidence>
<dbReference type="EMBL" id="KB454537">
    <property type="protein sequence ID" value="EME27070.1"/>
    <property type="molecule type" value="Genomic_DNA"/>
</dbReference>
<feature type="compositionally biased region" description="Low complexity" evidence="1">
    <location>
        <begin position="42"/>
        <end position="58"/>
    </location>
</feature>
<feature type="region of interest" description="Disordered" evidence="1">
    <location>
        <begin position="457"/>
        <end position="489"/>
    </location>
</feature>
<gene>
    <name evidence="4" type="ORF">Gasu_52920</name>
</gene>
<dbReference type="Proteomes" id="UP000030680">
    <property type="component" value="Unassembled WGS sequence"/>
</dbReference>
<dbReference type="CDD" id="cd02325">
    <property type="entry name" value="R3H"/>
    <property type="match status" value="1"/>
</dbReference>
<dbReference type="InterPro" id="IPR000467">
    <property type="entry name" value="G_patch_dom"/>
</dbReference>
<feature type="domain" description="G-patch" evidence="2">
    <location>
        <begin position="442"/>
        <end position="489"/>
    </location>
</feature>
<dbReference type="SUPFAM" id="SSF82708">
    <property type="entry name" value="R3H domain"/>
    <property type="match status" value="1"/>
</dbReference>
<feature type="compositionally biased region" description="Polar residues" evidence="1">
    <location>
        <begin position="21"/>
        <end position="30"/>
    </location>
</feature>
<dbReference type="InterPro" id="IPR036867">
    <property type="entry name" value="R3H_dom_sf"/>
</dbReference>
<dbReference type="SMART" id="SM00443">
    <property type="entry name" value="G_patch"/>
    <property type="match status" value="1"/>
</dbReference>
<feature type="domain" description="R3H" evidence="3">
    <location>
        <begin position="315"/>
        <end position="378"/>
    </location>
</feature>
<dbReference type="InterPro" id="IPR001374">
    <property type="entry name" value="R3H_dom"/>
</dbReference>
<dbReference type="KEGG" id="gsl:Gasu_52920"/>
<dbReference type="Gene3D" id="3.30.1370.50">
    <property type="entry name" value="R3H-like domain"/>
    <property type="match status" value="1"/>
</dbReference>
<dbReference type="OrthoDB" id="21470at2759"/>
<dbReference type="RefSeq" id="XP_005703590.1">
    <property type="nucleotide sequence ID" value="XM_005703533.1"/>
</dbReference>
<evidence type="ECO:0000259" key="3">
    <source>
        <dbReference type="PROSITE" id="PS51061"/>
    </source>
</evidence>
<dbReference type="Pfam" id="PF01585">
    <property type="entry name" value="G-patch"/>
    <property type="match status" value="1"/>
</dbReference>
<organism evidence="4 5">
    <name type="scientific">Galdieria sulphuraria</name>
    <name type="common">Red alga</name>
    <dbReference type="NCBI Taxonomy" id="130081"/>
    <lineage>
        <taxon>Eukaryota</taxon>
        <taxon>Rhodophyta</taxon>
        <taxon>Bangiophyceae</taxon>
        <taxon>Galdieriales</taxon>
        <taxon>Galdieriaceae</taxon>
        <taxon>Galdieria</taxon>
    </lineage>
</organism>
<sequence>MTRRGGYGRIRHKRKRYKECTTYNTGNQLKPVSFGKRETTVSKSSDSESNSSGNSLDSDVVRDFVENLELNGENALQVVDVEKYTEIQRDIDPCPDLTLFNSSRNGINWANEDELNSLSNQVVHFSKDVPSECEVSSNSFDSEAFHQMTDEEALEYIQYLKQKIRKIKQILKTRSDLYPTTEQQGKSDLVVFANSKPERNVAKDDDGSTYSLSDDNRNAEKRRSRCFAQNKQQLPRWHRKTSSSKENRARRKKQSFYTLETMDGLDWSQFPISGNGVKKHLRRLYSTMIDDEFEYAMSLTSAKKKSKRRLNSSKRNSALQSFRRILSFLQKGTSKTYTFPAMNRHLRLAIHKFAEACGIRSKSHGREGQRSVTICRVSSWKFPQEDTIETILNEVGFEGGLKAKKNKKQKTKRVIFPMAIASTHSARGRKELERSLAVDIGEDNIGHRMLQSMGWSKGQSLGHPNREEAGLTQPVQVRIRPPRAGLGSA</sequence>
<feature type="compositionally biased region" description="Basic residues" evidence="1">
    <location>
        <begin position="236"/>
        <end position="253"/>
    </location>
</feature>
<evidence type="ECO:0000313" key="4">
    <source>
        <dbReference type="EMBL" id="EME27070.1"/>
    </source>
</evidence>
<dbReference type="Pfam" id="PF01424">
    <property type="entry name" value="R3H"/>
    <property type="match status" value="1"/>
</dbReference>